<protein>
    <submittedName>
        <fullName evidence="1">Diacetyl reductase</fullName>
        <ecNumber evidence="1">1.1.1.304</ecNumber>
    </submittedName>
</protein>
<keyword evidence="1" id="KW-0560">Oxidoreductase</keyword>
<gene>
    <name evidence="1" type="primary">budC_1</name>
    <name evidence="1" type="ORF">TRIHO_41090</name>
</gene>
<keyword evidence="2" id="KW-1185">Reference proteome</keyword>
<reference evidence="1 2" key="1">
    <citation type="submission" date="2015-12" db="EMBL/GenBank/DDBJ databases">
        <title>Genome sequence of the marine Rhodobacteraceae strain O3.65, Candidatus Tritonibacter horizontis.</title>
        <authorList>
            <person name="Poehlein A."/>
            <person name="Giebel H.A."/>
            <person name="Voget S."/>
            <person name="Brinkhoff T."/>
        </authorList>
    </citation>
    <scope>NUCLEOTIDE SEQUENCE [LARGE SCALE GENOMIC DNA]</scope>
    <source>
        <strain evidence="1 2">O3.65</strain>
    </source>
</reference>
<dbReference type="EC" id="1.1.1.304" evidence="1"/>
<dbReference type="EMBL" id="LPUY01000128">
    <property type="protein sequence ID" value="KUP90992.1"/>
    <property type="molecule type" value="Genomic_DNA"/>
</dbReference>
<dbReference type="RefSeq" id="WP_009808048.1">
    <property type="nucleotide sequence ID" value="NZ_LPUY01000128.1"/>
</dbReference>
<evidence type="ECO:0000313" key="1">
    <source>
        <dbReference type="EMBL" id="KUP90992.1"/>
    </source>
</evidence>
<dbReference type="GO" id="GO:0052588">
    <property type="term" value="F:diacetyl reductase ((S)-acetoin forming) (NAD+) activity"/>
    <property type="evidence" value="ECO:0007669"/>
    <property type="project" value="UniProtKB-EC"/>
</dbReference>
<proteinExistence type="predicted"/>
<accession>A0A132BSK3</accession>
<dbReference type="Gene3D" id="3.40.50.720">
    <property type="entry name" value="NAD(P)-binding Rossmann-like Domain"/>
    <property type="match status" value="1"/>
</dbReference>
<dbReference type="Proteomes" id="UP000068382">
    <property type="component" value="Unassembled WGS sequence"/>
</dbReference>
<dbReference type="InterPro" id="IPR002347">
    <property type="entry name" value="SDR_fam"/>
</dbReference>
<dbReference type="InterPro" id="IPR036291">
    <property type="entry name" value="NAD(P)-bd_dom_sf"/>
</dbReference>
<name>A0A132BSK3_9RHOB</name>
<evidence type="ECO:0000313" key="2">
    <source>
        <dbReference type="Proteomes" id="UP000068382"/>
    </source>
</evidence>
<dbReference type="CDD" id="cd05373">
    <property type="entry name" value="SDR_c10"/>
    <property type="match status" value="1"/>
</dbReference>
<dbReference type="PANTHER" id="PTHR43431:SF7">
    <property type="entry name" value="OXIDOREDUCTASE, SHORT CHAIN DEHYDROGENASE_REDUCTASE FAMILY (AFU_ORTHOLOGUE AFUA_5G14000)"/>
    <property type="match status" value="1"/>
</dbReference>
<dbReference type="SUPFAM" id="SSF51735">
    <property type="entry name" value="NAD(P)-binding Rossmann-fold domains"/>
    <property type="match status" value="1"/>
</dbReference>
<dbReference type="OrthoDB" id="5513072at2"/>
<dbReference type="PANTHER" id="PTHR43431">
    <property type="entry name" value="OXIDOREDUCTASE, SHORT CHAIN DEHYDROGENASE/REDUCTASE FAMILY (AFU_ORTHOLOGUE AFUA_5G14000)"/>
    <property type="match status" value="1"/>
</dbReference>
<dbReference type="Pfam" id="PF00106">
    <property type="entry name" value="adh_short"/>
    <property type="match status" value="1"/>
</dbReference>
<comment type="caution">
    <text evidence="1">The sequence shown here is derived from an EMBL/GenBank/DDBJ whole genome shotgun (WGS) entry which is preliminary data.</text>
</comment>
<dbReference type="AlphaFoldDB" id="A0A132BSK3"/>
<organism evidence="1 2">
    <name type="scientific">Tritonibacter horizontis</name>
    <dbReference type="NCBI Taxonomy" id="1768241"/>
    <lineage>
        <taxon>Bacteria</taxon>
        <taxon>Pseudomonadati</taxon>
        <taxon>Pseudomonadota</taxon>
        <taxon>Alphaproteobacteria</taxon>
        <taxon>Rhodobacterales</taxon>
        <taxon>Paracoccaceae</taxon>
        <taxon>Tritonibacter</taxon>
    </lineage>
</organism>
<sequence>MTAKPICLIIGAGDYIGAAIARRFAKGGFHVVMGRRRGEMFAPLVAEIEAAGGSAQGFSWDARKEETTTEMFAHVEAEIGPIEICIFNVGGNVRFPILDTTERVFRKVWEMCAYAAFLSGREAAKYMVERQKGSIFFTGATASVRGSAGYAAFASGKFALRGLAQSMARELGPKNIHVAHLVIDAGVDTAFVRDRVRQSGKDPDTLPPDTLMNPDSIAEAYWTLHHQTRDGWTHEMDIRPFAETW</sequence>
<dbReference type="PATRIC" id="fig|1768241.3.peg.4292"/>
<dbReference type="PRINTS" id="PR00081">
    <property type="entry name" value="GDHRDH"/>
</dbReference>